<evidence type="ECO:0000313" key="1">
    <source>
        <dbReference type="EMBL" id="CAJ2649261.1"/>
    </source>
</evidence>
<sequence>MGCICSKGSKSTNEYVAQNHTTQFNPNKSLNHLLLNTNDSTARLISNTYSHDEGHKQNNIVGIGKYDHDHDDDHDDEKRISRCLSYGDRGSLIVVGWPSWLTSVAPEAIAGWIPRRPDSFHKLDKIGQGTYSSVYRARDLETNKIVALKKVKFANMDPESVRFMAREIVLLRRLDHPNVMKLEGMITSKLSGSLYLIFEYMEHDLTGLSTMPGNKFTQPQIKCYMQQILRGLEHCHSRGVMHRDIKGSNILLDNNGNLKIADFGLATHFQPSQGQPLTSRVVTLWYRPPELLLGATDYGVAVDLWSAGCILAELLAGKPIMPGRTEVEQLHKIFKLCGSPSEEYWKKSKLPHATIFKPQQPYRRVVSETFKDFPSSALSLLEVLLAIEPSDRGTASSALRNEFFTSMPLPCDPSTLPKYQPSKEFDARLREEEARRRRTANKGQGRQESVGRNFKESKVVPAPDANVKLQASIEQKRRGQCNSKCISEKYNPEEEGGCLPLEPAKSRAHTIFSHSGQSMHPSAYGSSRNMNLKEEVVLTGPDRVFTSRNSELRKQNSYWHGRTAQLSRFSNSLAVRGDSRFDMGGDRNLNSQWLEDQFDMRSSHLPDGESNHLLDGTKHSRKKDFHLFGRDRAMGHGPKNCHINYSGPLFPPEDNLEEILKEHERQIQQAVRKARLAKENKKG</sequence>
<gene>
    <name evidence="1" type="ORF">MILVUS5_LOCUS17422</name>
</gene>
<dbReference type="Proteomes" id="UP001177021">
    <property type="component" value="Unassembled WGS sequence"/>
</dbReference>
<keyword evidence="2" id="KW-1185">Reference proteome</keyword>
<organism evidence="1 2">
    <name type="scientific">Trifolium pratense</name>
    <name type="common">Red clover</name>
    <dbReference type="NCBI Taxonomy" id="57577"/>
    <lineage>
        <taxon>Eukaryota</taxon>
        <taxon>Viridiplantae</taxon>
        <taxon>Streptophyta</taxon>
        <taxon>Embryophyta</taxon>
        <taxon>Tracheophyta</taxon>
        <taxon>Spermatophyta</taxon>
        <taxon>Magnoliopsida</taxon>
        <taxon>eudicotyledons</taxon>
        <taxon>Gunneridae</taxon>
        <taxon>Pentapetalae</taxon>
        <taxon>rosids</taxon>
        <taxon>fabids</taxon>
        <taxon>Fabales</taxon>
        <taxon>Fabaceae</taxon>
        <taxon>Papilionoideae</taxon>
        <taxon>50 kb inversion clade</taxon>
        <taxon>NPAAA clade</taxon>
        <taxon>Hologalegina</taxon>
        <taxon>IRL clade</taxon>
        <taxon>Trifolieae</taxon>
        <taxon>Trifolium</taxon>
    </lineage>
</organism>
<evidence type="ECO:0000313" key="2">
    <source>
        <dbReference type="Proteomes" id="UP001177021"/>
    </source>
</evidence>
<reference evidence="1" key="1">
    <citation type="submission" date="2023-10" db="EMBL/GenBank/DDBJ databases">
        <authorList>
            <person name="Rodriguez Cubillos JULIANA M."/>
            <person name="De Vega J."/>
        </authorList>
    </citation>
    <scope>NUCLEOTIDE SEQUENCE</scope>
</reference>
<comment type="caution">
    <text evidence="1">The sequence shown here is derived from an EMBL/GenBank/DDBJ whole genome shotgun (WGS) entry which is preliminary data.</text>
</comment>
<name>A0ACB0JZ09_TRIPR</name>
<accession>A0ACB0JZ09</accession>
<dbReference type="EMBL" id="CASHSV030000109">
    <property type="protein sequence ID" value="CAJ2649261.1"/>
    <property type="molecule type" value="Genomic_DNA"/>
</dbReference>
<protein>
    <submittedName>
        <fullName evidence="1">Uncharacterized protein</fullName>
    </submittedName>
</protein>
<proteinExistence type="predicted"/>